<keyword evidence="3" id="KW-1185">Reference proteome</keyword>
<feature type="domain" description="VOC" evidence="1">
    <location>
        <begin position="13"/>
        <end position="131"/>
    </location>
</feature>
<dbReference type="PANTHER" id="PTHR41294:SF1">
    <property type="entry name" value="CADMIUM-INDUCED PROTEIN CADI"/>
    <property type="match status" value="1"/>
</dbReference>
<dbReference type="KEGG" id="mri:Mal4_52020"/>
<dbReference type="InterPro" id="IPR029068">
    <property type="entry name" value="Glyas_Bleomycin-R_OHBP_Dase"/>
</dbReference>
<dbReference type="Pfam" id="PF00903">
    <property type="entry name" value="Glyoxalase"/>
    <property type="match status" value="1"/>
</dbReference>
<protein>
    <submittedName>
        <fullName evidence="2">Cadmium-induced protein CadI</fullName>
    </submittedName>
</protein>
<dbReference type="InterPro" id="IPR049789">
    <property type="entry name" value="ArsI/CadI-like"/>
</dbReference>
<dbReference type="GO" id="GO:0046686">
    <property type="term" value="P:response to cadmium ion"/>
    <property type="evidence" value="ECO:0007669"/>
    <property type="project" value="TreeGrafter"/>
</dbReference>
<dbReference type="PROSITE" id="PS51819">
    <property type="entry name" value="VOC"/>
    <property type="match status" value="1"/>
</dbReference>
<reference evidence="2 3" key="1">
    <citation type="submission" date="2019-02" db="EMBL/GenBank/DDBJ databases">
        <title>Deep-cultivation of Planctomycetes and their phenomic and genomic characterization uncovers novel biology.</title>
        <authorList>
            <person name="Wiegand S."/>
            <person name="Jogler M."/>
            <person name="Boedeker C."/>
            <person name="Pinto D."/>
            <person name="Vollmers J."/>
            <person name="Rivas-Marin E."/>
            <person name="Kohn T."/>
            <person name="Peeters S.H."/>
            <person name="Heuer A."/>
            <person name="Rast P."/>
            <person name="Oberbeckmann S."/>
            <person name="Bunk B."/>
            <person name="Jeske O."/>
            <person name="Meyerdierks A."/>
            <person name="Storesund J.E."/>
            <person name="Kallscheuer N."/>
            <person name="Luecker S."/>
            <person name="Lage O.M."/>
            <person name="Pohl T."/>
            <person name="Merkel B.J."/>
            <person name="Hornburger P."/>
            <person name="Mueller R.-W."/>
            <person name="Bruemmer F."/>
            <person name="Labrenz M."/>
            <person name="Spormann A.M."/>
            <person name="Op den Camp H."/>
            <person name="Overmann J."/>
            <person name="Amann R."/>
            <person name="Jetten M.S.M."/>
            <person name="Mascher T."/>
            <person name="Medema M.H."/>
            <person name="Devos D.P."/>
            <person name="Kaster A.-K."/>
            <person name="Ovreas L."/>
            <person name="Rohde M."/>
            <person name="Galperin M.Y."/>
            <person name="Jogler C."/>
        </authorList>
    </citation>
    <scope>NUCLEOTIDE SEQUENCE [LARGE SCALE GENOMIC DNA]</scope>
    <source>
        <strain evidence="2 3">Mal4</strain>
    </source>
</reference>
<dbReference type="EMBL" id="CP036275">
    <property type="protein sequence ID" value="QDU40839.1"/>
    <property type="molecule type" value="Genomic_DNA"/>
</dbReference>
<proteinExistence type="predicted"/>
<organism evidence="2 3">
    <name type="scientific">Maioricimonas rarisocia</name>
    <dbReference type="NCBI Taxonomy" id="2528026"/>
    <lineage>
        <taxon>Bacteria</taxon>
        <taxon>Pseudomonadati</taxon>
        <taxon>Planctomycetota</taxon>
        <taxon>Planctomycetia</taxon>
        <taxon>Planctomycetales</taxon>
        <taxon>Planctomycetaceae</taxon>
        <taxon>Maioricimonas</taxon>
    </lineage>
</organism>
<dbReference type="NCBIfam" id="NF041414">
    <property type="entry name" value="ArsI_CadI_VOC"/>
    <property type="match status" value="1"/>
</dbReference>
<dbReference type="OrthoDB" id="9789608at2"/>
<dbReference type="InterPro" id="IPR004360">
    <property type="entry name" value="Glyas_Fos-R_dOase_dom"/>
</dbReference>
<dbReference type="Proteomes" id="UP000320496">
    <property type="component" value="Chromosome"/>
</dbReference>
<sequence>MNASSEVQFETDSRVHMGLAVRNVEKSIAFYTSLLGQPPTKTRPGYAKFETAEPPMNLSLNQVDGQTGQNNPVAHFGIQVKSSEAVRLVADRIQQAGLETRMEENVTCCYAVQDKAWVSDPDGNNWEVYVVLDNDGQQHASNGSSCCPGIPSVMQAVEQGDLPAAQNAFQEAGGMTACSCLGTAAN</sequence>
<accession>A0A517ZEI3</accession>
<dbReference type="PANTHER" id="PTHR41294">
    <property type="entry name" value="CADMIUM-INDUCED PROTEIN CADI"/>
    <property type="match status" value="1"/>
</dbReference>
<evidence type="ECO:0000259" key="1">
    <source>
        <dbReference type="PROSITE" id="PS51819"/>
    </source>
</evidence>
<dbReference type="SUPFAM" id="SSF54593">
    <property type="entry name" value="Glyoxalase/Bleomycin resistance protein/Dihydroxybiphenyl dioxygenase"/>
    <property type="match status" value="1"/>
</dbReference>
<dbReference type="Gene3D" id="3.10.180.10">
    <property type="entry name" value="2,3-Dihydroxybiphenyl 1,2-Dioxygenase, domain 1"/>
    <property type="match status" value="1"/>
</dbReference>
<name>A0A517ZEI3_9PLAN</name>
<dbReference type="InterPro" id="IPR037523">
    <property type="entry name" value="VOC_core"/>
</dbReference>
<evidence type="ECO:0000313" key="2">
    <source>
        <dbReference type="EMBL" id="QDU40839.1"/>
    </source>
</evidence>
<dbReference type="RefSeq" id="WP_145372087.1">
    <property type="nucleotide sequence ID" value="NZ_CP036275.1"/>
</dbReference>
<dbReference type="AlphaFoldDB" id="A0A517ZEI3"/>
<evidence type="ECO:0000313" key="3">
    <source>
        <dbReference type="Proteomes" id="UP000320496"/>
    </source>
</evidence>
<gene>
    <name evidence="2" type="primary">cadI</name>
    <name evidence="2" type="ORF">Mal4_52020</name>
</gene>
<dbReference type="InterPro" id="IPR052393">
    <property type="entry name" value="Cadmium-induced_rsp"/>
</dbReference>